<organism evidence="1 2">
    <name type="scientific">Candidatus Phytoplasma pruni</name>
    <dbReference type="NCBI Taxonomy" id="479893"/>
    <lineage>
        <taxon>Bacteria</taxon>
        <taxon>Bacillati</taxon>
        <taxon>Mycoplasmatota</taxon>
        <taxon>Mollicutes</taxon>
        <taxon>Acholeplasmatales</taxon>
        <taxon>Acholeplasmataceae</taxon>
        <taxon>Candidatus Phytoplasma</taxon>
        <taxon>16SrIII (X-disease group)</taxon>
    </lineage>
</organism>
<evidence type="ECO:0000313" key="2">
    <source>
        <dbReference type="Proteomes" id="UP000568109"/>
    </source>
</evidence>
<dbReference type="Proteomes" id="UP000568109">
    <property type="component" value="Unassembled WGS sequence"/>
</dbReference>
<protein>
    <submittedName>
        <fullName evidence="1">Uncharacterized protein</fullName>
    </submittedName>
</protein>
<dbReference type="RefSeq" id="WP_178734259.1">
    <property type="nucleotide sequence ID" value="NZ_JABUOH010000048.1"/>
</dbReference>
<accession>A0A851HJ69</accession>
<evidence type="ECO:0000313" key="1">
    <source>
        <dbReference type="EMBL" id="NWN45873.1"/>
    </source>
</evidence>
<gene>
    <name evidence="1" type="ORF">HR065_02135</name>
</gene>
<reference evidence="1 2" key="1">
    <citation type="submission" date="2020-06" db="EMBL/GenBank/DDBJ databases">
        <title>Draft genome sequence of Candidatus Phytoplasma pruni (X-disease group, subgroup 16SrIII-B) strain ChTDIII from Argentina.</title>
        <authorList>
            <person name="Fernandez F.D."/>
            <person name="Zuebert C."/>
            <person name="Huettel B."/>
            <person name="Kube M."/>
            <person name="Conci L.R."/>
        </authorList>
    </citation>
    <scope>NUCLEOTIDE SEQUENCE [LARGE SCALE GENOMIC DNA]</scope>
    <source>
        <strain evidence="1 2">ChTDIII</strain>
    </source>
</reference>
<dbReference type="EMBL" id="JABUOH010000048">
    <property type="protein sequence ID" value="NWN45873.1"/>
    <property type="molecule type" value="Genomic_DNA"/>
</dbReference>
<proteinExistence type="predicted"/>
<name>A0A851HJ69_9MOLU</name>
<keyword evidence="2" id="KW-1185">Reference proteome</keyword>
<comment type="caution">
    <text evidence="1">The sequence shown here is derived from an EMBL/GenBank/DDBJ whole genome shotgun (WGS) entry which is preliminary data.</text>
</comment>
<dbReference type="AlphaFoldDB" id="A0A851HJ69"/>
<sequence>MIIKEMKNGNVYYYYKSGKIKVITKKGDIKWYTKQIFYPHYNKKPKKKEK</sequence>